<dbReference type="Gene3D" id="3.20.20.370">
    <property type="entry name" value="Glycoside hydrolase/deacetylase"/>
    <property type="match status" value="1"/>
</dbReference>
<name>A0ABZ1S2P0_9ACTN</name>
<dbReference type="PROSITE" id="PS51677">
    <property type="entry name" value="NODB"/>
    <property type="match status" value="1"/>
</dbReference>
<evidence type="ECO:0000256" key="4">
    <source>
        <dbReference type="SAM" id="Phobius"/>
    </source>
</evidence>
<evidence type="ECO:0000256" key="3">
    <source>
        <dbReference type="ARBA" id="ARBA00022679"/>
    </source>
</evidence>
<keyword evidence="3" id="KW-0808">Transferase</keyword>
<feature type="transmembrane region" description="Helical" evidence="4">
    <location>
        <begin position="635"/>
        <end position="655"/>
    </location>
</feature>
<reference evidence="6" key="1">
    <citation type="submission" date="2022-10" db="EMBL/GenBank/DDBJ databases">
        <title>The complete genomes of actinobacterial strains from the NBC collection.</title>
        <authorList>
            <person name="Joergensen T.S."/>
            <person name="Alvarez Arevalo M."/>
            <person name="Sterndorff E.B."/>
            <person name="Faurdal D."/>
            <person name="Vuksanovic O."/>
            <person name="Mourched A.-S."/>
            <person name="Charusanti P."/>
            <person name="Shaw S."/>
            <person name="Blin K."/>
            <person name="Weber T."/>
        </authorList>
    </citation>
    <scope>NUCLEOTIDE SEQUENCE</scope>
    <source>
        <strain evidence="6">NBC_00256</strain>
    </source>
</reference>
<dbReference type="InterPro" id="IPR029044">
    <property type="entry name" value="Nucleotide-diphossugar_trans"/>
</dbReference>
<keyword evidence="4" id="KW-0812">Transmembrane</keyword>
<feature type="domain" description="NodB homology" evidence="5">
    <location>
        <begin position="87"/>
        <end position="274"/>
    </location>
</feature>
<organism evidence="6 7">
    <name type="scientific">Micromonospora globbae</name>
    <dbReference type="NCBI Taxonomy" id="1894969"/>
    <lineage>
        <taxon>Bacteria</taxon>
        <taxon>Bacillati</taxon>
        <taxon>Actinomycetota</taxon>
        <taxon>Actinomycetes</taxon>
        <taxon>Micromonosporales</taxon>
        <taxon>Micromonosporaceae</taxon>
        <taxon>Micromonospora</taxon>
    </lineage>
</organism>
<dbReference type="CDD" id="cd06423">
    <property type="entry name" value="CESA_like"/>
    <property type="match status" value="1"/>
</dbReference>
<evidence type="ECO:0000313" key="7">
    <source>
        <dbReference type="Proteomes" id="UP001432190"/>
    </source>
</evidence>
<dbReference type="Pfam" id="PF13641">
    <property type="entry name" value="Glyco_tranf_2_3"/>
    <property type="match status" value="1"/>
</dbReference>
<keyword evidence="4" id="KW-0472">Membrane</keyword>
<dbReference type="Gene3D" id="3.90.550.10">
    <property type="entry name" value="Spore Coat Polysaccharide Biosynthesis Protein SpsA, Chain A"/>
    <property type="match status" value="1"/>
</dbReference>
<evidence type="ECO:0000256" key="2">
    <source>
        <dbReference type="ARBA" id="ARBA00022676"/>
    </source>
</evidence>
<dbReference type="SUPFAM" id="SSF88713">
    <property type="entry name" value="Glycoside hydrolase/deacetylase"/>
    <property type="match status" value="1"/>
</dbReference>
<dbReference type="SUPFAM" id="SSF53448">
    <property type="entry name" value="Nucleotide-diphospho-sugar transferases"/>
    <property type="match status" value="1"/>
</dbReference>
<evidence type="ECO:0000259" key="5">
    <source>
        <dbReference type="PROSITE" id="PS51677"/>
    </source>
</evidence>
<gene>
    <name evidence="6" type="ORF">OG994_23220</name>
</gene>
<comment type="similarity">
    <text evidence="1">Belongs to the glycosyltransferase 2 family.</text>
</comment>
<dbReference type="RefSeq" id="WP_328850967.1">
    <property type="nucleotide sequence ID" value="NZ_CP108084.1"/>
</dbReference>
<protein>
    <submittedName>
        <fullName evidence="6">Bifunctional polysaccharide deacetylase/glycosyltransferase family 2 protein</fullName>
    </submittedName>
</protein>
<dbReference type="PANTHER" id="PTHR43630">
    <property type="entry name" value="POLY-BETA-1,6-N-ACETYL-D-GLUCOSAMINE SYNTHASE"/>
    <property type="match status" value="1"/>
</dbReference>
<evidence type="ECO:0000256" key="1">
    <source>
        <dbReference type="ARBA" id="ARBA00006739"/>
    </source>
</evidence>
<dbReference type="Pfam" id="PF01522">
    <property type="entry name" value="Polysacc_deac_1"/>
    <property type="match status" value="1"/>
</dbReference>
<feature type="transmembrane region" description="Helical" evidence="4">
    <location>
        <begin position="603"/>
        <end position="629"/>
    </location>
</feature>
<dbReference type="EMBL" id="CP108084">
    <property type="protein sequence ID" value="WUP48486.1"/>
    <property type="molecule type" value="Genomic_DNA"/>
</dbReference>
<keyword evidence="7" id="KW-1185">Reference proteome</keyword>
<sequence length="715" mass="77118">MTTPRHRARRDPRAHWFLLLLGLALLLATLTVHGLVTGLGGGSGPVAGAGDGSTPGTVAGTPGSVVAGGPVIRLDRPEPVTRAMPDRTIALTFDDGPDPRWTPRVLDVLRRHHAHATFFVVGARVNEHPDLVRRILAEGHEIGSHTFTHADLASVPGWRRDLELSLTRKAVAGATGREPTLLRPPFSSLPSALDGPEYDVLRAAAGSGHVAVLADRDTRDWQRPGVARIVRAATPAGGRGAVVLMHDGGGNRDQTVAALERLLPELTRQGYRFTTVSAGIGAPESTVPAGTGTRLSGLALRGTQLGAGWVAAGMNLLLGIALVLGVARLAIQVVCAQRHVRRVRRRTGHQPEVRAPVSVIVPAYNEAANIAATVRSLVASAYPALEVIVVDDGSSDGTADIVERMRLRGVRVIRQANAGKPAALNTGIRAARADLLVLVDGDTVFQPDTVYRLVQGFADPTVGAISGNTKVANRRRLLGRWQHLEYVIGFNLDRRMYDVLECMPTIPGAIGAFRREVLRAVSGVPGDTLAEDTDLTMAVLRAGWRVVYEEAAIAWTEAPSTLRQLWRQRYRWCYGTMQAMWKHRHALREPGAGGRLGRRGLPYLTVFQILLPLAAPAVDVFALYGLLFLPWSSLVLAWVGLLLLQAVTAGYALRLDRERLGPLWALPLQQVVYRQVMYLVVVQSVVTAVIGNRLRWHRMVRTGEAAALVAAGRSG</sequence>
<dbReference type="Proteomes" id="UP001432190">
    <property type="component" value="Chromosome"/>
</dbReference>
<dbReference type="InterPro" id="IPR011330">
    <property type="entry name" value="Glyco_hydro/deAcase_b/a-brl"/>
</dbReference>
<keyword evidence="4" id="KW-1133">Transmembrane helix</keyword>
<keyword evidence="2" id="KW-0328">Glycosyltransferase</keyword>
<accession>A0ABZ1S2P0</accession>
<evidence type="ECO:0000313" key="6">
    <source>
        <dbReference type="EMBL" id="WUP48486.1"/>
    </source>
</evidence>
<proteinExistence type="inferred from homology"/>
<dbReference type="PANTHER" id="PTHR43630:SF1">
    <property type="entry name" value="POLY-BETA-1,6-N-ACETYL-D-GLUCOSAMINE SYNTHASE"/>
    <property type="match status" value="1"/>
</dbReference>
<dbReference type="InterPro" id="IPR002509">
    <property type="entry name" value="NODB_dom"/>
</dbReference>
<feature type="transmembrane region" description="Helical" evidence="4">
    <location>
        <begin position="676"/>
        <end position="694"/>
    </location>
</feature>